<dbReference type="GO" id="GO:0046872">
    <property type="term" value="F:metal ion binding"/>
    <property type="evidence" value="ECO:0007669"/>
    <property type="project" value="UniProtKB-KW"/>
</dbReference>
<keyword evidence="4 11" id="KW-0001">2Fe-2S</keyword>
<evidence type="ECO:0000256" key="12">
    <source>
        <dbReference type="PIRSR" id="PIRSR006816-1"/>
    </source>
</evidence>
<dbReference type="GO" id="GO:0051537">
    <property type="term" value="F:2 iron, 2 sulfur cluster binding"/>
    <property type="evidence" value="ECO:0007669"/>
    <property type="project" value="UniProtKB-KW"/>
</dbReference>
<dbReference type="InterPro" id="IPR017938">
    <property type="entry name" value="Riboflavin_synthase-like_b-brl"/>
</dbReference>
<dbReference type="InterPro" id="IPR023455">
    <property type="entry name" value="Dihydroorotate_DHASE_ETsu"/>
</dbReference>
<dbReference type="HAMAP" id="MF_01211">
    <property type="entry name" value="DHODB_Fe_S_bind"/>
    <property type="match status" value="1"/>
</dbReference>
<dbReference type="Pfam" id="PF10418">
    <property type="entry name" value="DHODB_Fe-S_bind"/>
    <property type="match status" value="1"/>
</dbReference>
<comment type="similarity">
    <text evidence="1 11">Belongs to the PyrK family.</text>
</comment>
<dbReference type="GO" id="GO:0044205">
    <property type="term" value="P:'de novo' UMP biosynthetic process"/>
    <property type="evidence" value="ECO:0007669"/>
    <property type="project" value="UniProtKB-UniRule"/>
</dbReference>
<dbReference type="PANTHER" id="PTHR43513:SF3">
    <property type="entry name" value="DIHYDROOROTATE DEHYDROGENASE B (NAD(+)), ELECTRON TRANSFER SUBUNIT-RELATED"/>
    <property type="match status" value="1"/>
</dbReference>
<keyword evidence="16" id="KW-1185">Reference proteome</keyword>
<evidence type="ECO:0000256" key="6">
    <source>
        <dbReference type="ARBA" id="ARBA00022827"/>
    </source>
</evidence>
<dbReference type="AlphaFoldDB" id="A0A0R3JRV8"/>
<dbReference type="PATRIC" id="fig|908809.3.peg.1968"/>
<comment type="cofactor">
    <cofactor evidence="11 12">
        <name>FAD</name>
        <dbReference type="ChEBI" id="CHEBI:57692"/>
    </cofactor>
    <text evidence="11 12">Binds 1 FAD per subunit.</text>
</comment>
<evidence type="ECO:0000256" key="8">
    <source>
        <dbReference type="ARBA" id="ARBA00022982"/>
    </source>
</evidence>
<feature type="binding site" evidence="11 12">
    <location>
        <begin position="48"/>
        <end position="51"/>
    </location>
    <ligand>
        <name>FAD</name>
        <dbReference type="ChEBI" id="CHEBI:57692"/>
    </ligand>
</feature>
<dbReference type="Gene3D" id="3.40.50.80">
    <property type="entry name" value="Nucleotide-binding domain of ferredoxin-NADP reductase (FNR) module"/>
    <property type="match status" value="1"/>
</dbReference>
<dbReference type="SUPFAM" id="SSF63380">
    <property type="entry name" value="Riboflavin synthase domain-like"/>
    <property type="match status" value="1"/>
</dbReference>
<dbReference type="OrthoDB" id="9789468at2"/>
<feature type="binding site" evidence="11 13">
    <location>
        <position position="213"/>
    </location>
    <ligand>
        <name>[2Fe-2S] cluster</name>
        <dbReference type="ChEBI" id="CHEBI:190135"/>
    </ligand>
</feature>
<dbReference type="RefSeq" id="WP_057979285.1">
    <property type="nucleotide sequence ID" value="NZ_LKHP01000013.1"/>
</dbReference>
<accession>A0A0R3JRV8</accession>
<keyword evidence="7 11" id="KW-0665">Pyrimidine biosynthesis</keyword>
<feature type="binding site" evidence="11 13">
    <location>
        <position position="216"/>
    </location>
    <ligand>
        <name>[2Fe-2S] cluster</name>
        <dbReference type="ChEBI" id="CHEBI:190135"/>
    </ligand>
</feature>
<dbReference type="GO" id="GO:0009055">
    <property type="term" value="F:electron transfer activity"/>
    <property type="evidence" value="ECO:0007669"/>
    <property type="project" value="UniProtKB-UniRule"/>
</dbReference>
<keyword evidence="6 11" id="KW-0274">FAD</keyword>
<dbReference type="SUPFAM" id="SSF52343">
    <property type="entry name" value="Ferredoxin reductase-like, C-terminal NADP-linked domain"/>
    <property type="match status" value="1"/>
</dbReference>
<evidence type="ECO:0000256" key="2">
    <source>
        <dbReference type="ARBA" id="ARBA00022448"/>
    </source>
</evidence>
<feature type="binding site" evidence="11 12">
    <location>
        <begin position="63"/>
        <end position="65"/>
    </location>
    <ligand>
        <name>FAD</name>
        <dbReference type="ChEBI" id="CHEBI:57692"/>
    </ligand>
</feature>
<evidence type="ECO:0000256" key="11">
    <source>
        <dbReference type="HAMAP-Rule" id="MF_01211"/>
    </source>
</evidence>
<dbReference type="Gene3D" id="2.10.240.10">
    <property type="entry name" value="Dihydroorotate dehydrogenase, electron transfer subunit"/>
    <property type="match status" value="1"/>
</dbReference>
<dbReference type="InterPro" id="IPR017927">
    <property type="entry name" value="FAD-bd_FR_type"/>
</dbReference>
<comment type="cofactor">
    <cofactor evidence="13">
        <name>[2Fe-2S] cluster</name>
        <dbReference type="ChEBI" id="CHEBI:190135"/>
    </cofactor>
    <text evidence="13">Binds 1 [2Fe-2S] cluster per subunit.</text>
</comment>
<dbReference type="CDD" id="cd06218">
    <property type="entry name" value="DHOD_e_trans"/>
    <property type="match status" value="1"/>
</dbReference>
<reference evidence="15 16" key="1">
    <citation type="submission" date="2015-09" db="EMBL/GenBank/DDBJ databases">
        <title>Draft genome sequence of a Caloramator mitchellensis, a moderate thermophile from the Great Artesian Basin of Australia.</title>
        <authorList>
            <person name="Patel B.K."/>
        </authorList>
    </citation>
    <scope>NUCLEOTIDE SEQUENCE [LARGE SCALE GENOMIC DNA]</scope>
    <source>
        <strain evidence="15 16">VF08</strain>
    </source>
</reference>
<evidence type="ECO:0000256" key="13">
    <source>
        <dbReference type="PIRSR" id="PIRSR006816-2"/>
    </source>
</evidence>
<dbReference type="UniPathway" id="UPA00070">
    <property type="reaction ID" value="UER00945"/>
</dbReference>
<evidence type="ECO:0000256" key="7">
    <source>
        <dbReference type="ARBA" id="ARBA00022975"/>
    </source>
</evidence>
<evidence type="ECO:0000313" key="16">
    <source>
        <dbReference type="Proteomes" id="UP000052015"/>
    </source>
</evidence>
<dbReference type="GO" id="GO:0050660">
    <property type="term" value="F:flavin adenine dinucleotide binding"/>
    <property type="evidence" value="ECO:0007669"/>
    <property type="project" value="InterPro"/>
</dbReference>
<organism evidence="15 16">
    <name type="scientific">Caloramator mitchellensis</name>
    <dbReference type="NCBI Taxonomy" id="908809"/>
    <lineage>
        <taxon>Bacteria</taxon>
        <taxon>Bacillati</taxon>
        <taxon>Bacillota</taxon>
        <taxon>Clostridia</taxon>
        <taxon>Eubacteriales</taxon>
        <taxon>Clostridiaceae</taxon>
        <taxon>Caloramator</taxon>
    </lineage>
</organism>
<dbReference type="EMBL" id="LKHP01000013">
    <property type="protein sequence ID" value="KRQ86235.1"/>
    <property type="molecule type" value="Genomic_DNA"/>
</dbReference>
<evidence type="ECO:0000256" key="4">
    <source>
        <dbReference type="ARBA" id="ARBA00022714"/>
    </source>
</evidence>
<evidence type="ECO:0000256" key="1">
    <source>
        <dbReference type="ARBA" id="ARBA00006422"/>
    </source>
</evidence>
<evidence type="ECO:0000256" key="3">
    <source>
        <dbReference type="ARBA" id="ARBA00022630"/>
    </source>
</evidence>
<keyword evidence="8 11" id="KW-0249">Electron transport</keyword>
<sequence>MNYKSLIVKDNEKIAEGIYKLMLYGEYEVLPGQFFMLRNWDKEPILSRPFSIHDCDNKMISFIYQIKGTGTSYLSLLRKGDFVKVTGPLGNGMDTSNIKGKVALVGGGVGIAPLAYFAKKIKAEVDVYFGFRDESYGIDELKDYVENIHIATESGKEGHKGYVTDIFNPFEYSLVIACGPDAFMKKVQDMCIKTQTPLYLLLEKNMACGVGACLVCTCKTKDGMKRVCKDGPIFRGEEVVFDA</sequence>
<protein>
    <recommendedName>
        <fullName evidence="11">Dihydroorotate dehydrogenase B (NAD(+)), electron transfer subunit</fullName>
    </recommendedName>
    <alternativeName>
        <fullName evidence="11">Dihydroorotate oxidase B, electron transfer subunit</fullName>
    </alternativeName>
</protein>
<gene>
    <name evidence="15" type="primary">pyrK_2</name>
    <name evidence="11" type="synonym">pyrK</name>
    <name evidence="15" type="ORF">ABG79_01968</name>
</gene>
<dbReference type="InterPro" id="IPR050353">
    <property type="entry name" value="PyrK_electron_transfer"/>
</dbReference>
<dbReference type="InterPro" id="IPR019480">
    <property type="entry name" value="Dihydroorotate_DH_Fe-S-bd"/>
</dbReference>
<evidence type="ECO:0000256" key="10">
    <source>
        <dbReference type="ARBA" id="ARBA00023014"/>
    </source>
</evidence>
<evidence type="ECO:0000256" key="5">
    <source>
        <dbReference type="ARBA" id="ARBA00022723"/>
    </source>
</evidence>
<dbReference type="InterPro" id="IPR039261">
    <property type="entry name" value="FNR_nucleotide-bd"/>
</dbReference>
<feature type="binding site" evidence="11 12">
    <location>
        <begin position="70"/>
        <end position="71"/>
    </location>
    <ligand>
        <name>FAD</name>
        <dbReference type="ChEBI" id="CHEBI:57692"/>
    </ligand>
</feature>
<evidence type="ECO:0000259" key="14">
    <source>
        <dbReference type="PROSITE" id="PS51384"/>
    </source>
</evidence>
<comment type="function">
    <text evidence="11">Responsible for channeling the electrons from the oxidation of dihydroorotate from the FMN redox center in the PyrD type B subunit to the ultimate electron acceptor NAD(+).</text>
</comment>
<name>A0A0R3JRV8_CALMK</name>
<keyword evidence="9 11" id="KW-0408">Iron</keyword>
<keyword evidence="3 11" id="KW-0285">Flavoprotein</keyword>
<comment type="pathway">
    <text evidence="11">Pyrimidine metabolism; UMP biosynthesis via de novo pathway; orotate from (S)-dihydroorotate (NAD(+) route): step 1/1.</text>
</comment>
<dbReference type="Proteomes" id="UP000052015">
    <property type="component" value="Unassembled WGS sequence"/>
</dbReference>
<keyword evidence="2 11" id="KW-0813">Transport</keyword>
<proteinExistence type="inferred from homology"/>
<dbReference type="Gene3D" id="2.40.30.10">
    <property type="entry name" value="Translation factors"/>
    <property type="match status" value="1"/>
</dbReference>
<dbReference type="InterPro" id="IPR037117">
    <property type="entry name" value="Dihydroorotate_DH_ele_sf"/>
</dbReference>
<evidence type="ECO:0000256" key="9">
    <source>
        <dbReference type="ARBA" id="ARBA00023004"/>
    </source>
</evidence>
<keyword evidence="10 11" id="KW-0411">Iron-sulfur</keyword>
<keyword evidence="5 11" id="KW-0479">Metal-binding</keyword>
<dbReference type="PIRSF" id="PIRSF006816">
    <property type="entry name" value="Cyc3_hyd_g"/>
    <property type="match status" value="1"/>
</dbReference>
<evidence type="ECO:0000313" key="15">
    <source>
        <dbReference type="EMBL" id="KRQ86235.1"/>
    </source>
</evidence>
<comment type="subunit">
    <text evidence="11">Heterotetramer of 2 PyrK and 2 PyrD type B subunits.</text>
</comment>
<dbReference type="GO" id="GO:0016491">
    <property type="term" value="F:oxidoreductase activity"/>
    <property type="evidence" value="ECO:0007669"/>
    <property type="project" value="InterPro"/>
</dbReference>
<dbReference type="NCBIfam" id="NF000798">
    <property type="entry name" value="PRK00054.1-3"/>
    <property type="match status" value="1"/>
</dbReference>
<comment type="caution">
    <text evidence="15">The sequence shown here is derived from an EMBL/GenBank/DDBJ whole genome shotgun (WGS) entry which is preliminary data.</text>
</comment>
<dbReference type="PANTHER" id="PTHR43513">
    <property type="entry name" value="DIHYDROOROTATE DEHYDROGENASE B (NAD(+)), ELECTRON TRANSFER SUBUNIT"/>
    <property type="match status" value="1"/>
</dbReference>
<dbReference type="InterPro" id="IPR012165">
    <property type="entry name" value="Cyt_c3_hydrogenase_gsu"/>
</dbReference>
<dbReference type="STRING" id="908809.ABG79_01968"/>
<feature type="binding site" evidence="11 13">
    <location>
        <position position="228"/>
    </location>
    <ligand>
        <name>[2Fe-2S] cluster</name>
        <dbReference type="ChEBI" id="CHEBI:190135"/>
    </ligand>
</feature>
<feature type="domain" description="FAD-binding FR-type" evidence="14">
    <location>
        <begin position="1"/>
        <end position="95"/>
    </location>
</feature>
<dbReference type="PROSITE" id="PS51384">
    <property type="entry name" value="FAD_FR"/>
    <property type="match status" value="1"/>
</dbReference>
<feature type="binding site" evidence="11 13">
    <location>
        <position position="208"/>
    </location>
    <ligand>
        <name>[2Fe-2S] cluster</name>
        <dbReference type="ChEBI" id="CHEBI:190135"/>
    </ligand>
</feature>
<comment type="cofactor">
    <cofactor evidence="11">
        <name>[2Fe-2S] cluster</name>
        <dbReference type="ChEBI" id="CHEBI:190135"/>
    </cofactor>
    <text evidence="11">Binds 1 [2Fe-2S] cluster per subunit.</text>
</comment>